<dbReference type="EMBL" id="JAOTEN010000001">
    <property type="protein sequence ID" value="MCU7612919.1"/>
    <property type="molecule type" value="Genomic_DNA"/>
</dbReference>
<dbReference type="InterPro" id="IPR020835">
    <property type="entry name" value="Catalase_sf"/>
</dbReference>
<dbReference type="RefSeq" id="WP_262988774.1">
    <property type="nucleotide sequence ID" value="NZ_JAOTEN010000001.1"/>
</dbReference>
<keyword evidence="2" id="KW-1185">Reference proteome</keyword>
<gene>
    <name evidence="1" type="ORF">N0B16_00540</name>
</gene>
<dbReference type="SUPFAM" id="SSF56634">
    <property type="entry name" value="Heme-dependent catalase-like"/>
    <property type="match status" value="1"/>
</dbReference>
<protein>
    <submittedName>
        <fullName evidence="1">Catalase</fullName>
    </submittedName>
</protein>
<reference evidence="2" key="1">
    <citation type="submission" date="2023-07" db="EMBL/GenBank/DDBJ databases">
        <title>Chryseobacterium sp. GMJ5 Genome sequencing and assembly.</title>
        <authorList>
            <person name="Jung Y."/>
        </authorList>
    </citation>
    <scope>NUCLEOTIDE SEQUENCE [LARGE SCALE GENOMIC DNA]</scope>
    <source>
        <strain evidence="2">GMJ5</strain>
    </source>
</reference>
<name>A0ABT2VUW1_9FLAO</name>
<evidence type="ECO:0000313" key="2">
    <source>
        <dbReference type="Proteomes" id="UP001208114"/>
    </source>
</evidence>
<accession>A0ABT2VUW1</accession>
<sequence length="333" mass="38724">MQEPLSYHKNFEKLTYEEKQLLEEAKKSIADFVEKSSAISDVPYSTRNAHAKTYAVLKGEFVIGAELPFELKAIFNKEKYNITVRLSNAHLKINNGGKDIPAYGFAIKIKDDADRTIANYPLVNFPLFPINSVTKFLKLFTVINRFFVKKTNYLFPLLKQLYTLIPNLLYMPFLKHVFRFIRNKNNFILSFDYHSVGVYRIGDYMVKIKLSPKNAAENFGKNVSVKKGIEDFFRAHHFESDVFVQFCYNLKDQPVNILNRDWKNSTFIKIGEIRLDKDALLNPKDCGNELLSFNPYESAEILQPVGKIQKLRDEAYKVSLQTRKKINTLLKYK</sequence>
<comment type="caution">
    <text evidence="1">The sequence shown here is derived from an EMBL/GenBank/DDBJ whole genome shotgun (WGS) entry which is preliminary data.</text>
</comment>
<evidence type="ECO:0000313" key="1">
    <source>
        <dbReference type="EMBL" id="MCU7612919.1"/>
    </source>
</evidence>
<proteinExistence type="predicted"/>
<dbReference type="Gene3D" id="2.40.180.10">
    <property type="entry name" value="Catalase core domain"/>
    <property type="match status" value="1"/>
</dbReference>
<dbReference type="Proteomes" id="UP001208114">
    <property type="component" value="Unassembled WGS sequence"/>
</dbReference>
<organism evidence="1 2">
    <name type="scientific">Chryseobacterium gilvum</name>
    <dbReference type="NCBI Taxonomy" id="2976534"/>
    <lineage>
        <taxon>Bacteria</taxon>
        <taxon>Pseudomonadati</taxon>
        <taxon>Bacteroidota</taxon>
        <taxon>Flavobacteriia</taxon>
        <taxon>Flavobacteriales</taxon>
        <taxon>Weeksellaceae</taxon>
        <taxon>Chryseobacterium group</taxon>
        <taxon>Chryseobacterium</taxon>
    </lineage>
</organism>